<organism evidence="2 3">
    <name type="scientific">Candidatus Nitrospira kreftii</name>
    <dbReference type="NCBI Taxonomy" id="2652173"/>
    <lineage>
        <taxon>Bacteria</taxon>
        <taxon>Pseudomonadati</taxon>
        <taxon>Nitrospirota</taxon>
        <taxon>Nitrospiria</taxon>
        <taxon>Nitrospirales</taxon>
        <taxon>Nitrospiraceae</taxon>
        <taxon>Nitrospira</taxon>
    </lineage>
</organism>
<dbReference type="KEGG" id="nkf:Nkreftii_000777"/>
<gene>
    <name evidence="2" type="ORF">Nkreftii_000777</name>
</gene>
<dbReference type="AlphaFoldDB" id="A0A7S8IY87"/>
<dbReference type="Proteomes" id="UP000593737">
    <property type="component" value="Chromosome"/>
</dbReference>
<dbReference type="EMBL" id="CP047423">
    <property type="protein sequence ID" value="QPD03003.1"/>
    <property type="molecule type" value="Genomic_DNA"/>
</dbReference>
<feature type="region of interest" description="Disordered" evidence="1">
    <location>
        <begin position="76"/>
        <end position="95"/>
    </location>
</feature>
<evidence type="ECO:0000313" key="3">
    <source>
        <dbReference type="Proteomes" id="UP000593737"/>
    </source>
</evidence>
<protein>
    <submittedName>
        <fullName evidence="2">Uncharacterized protein</fullName>
    </submittedName>
</protein>
<sequence length="95" mass="10915">MDVKGFIIQDGQGRDFVLLCEQSHAGLRNMFSLRGWQRRRPVPLQCTEQDLRRIVADVLLTLDALFTSLPRFMGDPDKANRTDLGVPATHRHLER</sequence>
<evidence type="ECO:0000256" key="1">
    <source>
        <dbReference type="SAM" id="MobiDB-lite"/>
    </source>
</evidence>
<accession>A0A7S8IY87</accession>
<name>A0A7S8IY87_9BACT</name>
<reference evidence="2 3" key="1">
    <citation type="journal article" date="2020" name="ISME J.">
        <title>Enrichment and physiological characterization of a novel comammox Nitrospira indicates ammonium inhibition of complete nitrification.</title>
        <authorList>
            <person name="Sakoula D."/>
            <person name="Koch H."/>
            <person name="Frank J."/>
            <person name="Jetten M.S.M."/>
            <person name="van Kessel M.A.H.J."/>
            <person name="Lucker S."/>
        </authorList>
    </citation>
    <scope>NUCLEOTIDE SEQUENCE [LARGE SCALE GENOMIC DNA]</scope>
    <source>
        <strain evidence="2">Comreactor17</strain>
    </source>
</reference>
<evidence type="ECO:0000313" key="2">
    <source>
        <dbReference type="EMBL" id="QPD03003.1"/>
    </source>
</evidence>
<proteinExistence type="predicted"/>